<reference evidence="1 2" key="1">
    <citation type="journal article" date="2014" name="Virology">
        <title>Metagenomic analysis of viromes of dromedary camel fecal samples reveals large number and high diversity of circoviruses and picobirnaviruses.</title>
        <authorList>
            <person name="Woo P.C.Y."/>
            <person name="Lau S.K.P."/>
            <person name="Teng J.L.L."/>
            <person name="Tsang A.K.L."/>
            <person name="Joseph M."/>
            <person name="Wong E.Y.M."/>
            <person name="Tang Y."/>
            <person name="Sivakumar S."/>
            <person name="Bai R."/>
            <person name="Wernery R."/>
            <person name="Wernery U."/>
            <person name="Yuen K.-Y."/>
        </authorList>
    </citation>
    <scope>NUCLEOTIDE SEQUENCE [LARGE SCALE GENOMIC DNA]</scope>
    <source>
        <strain evidence="1">DcSCV_c1330</strain>
    </source>
</reference>
<keyword evidence="2" id="KW-1185">Reference proteome</keyword>
<proteinExistence type="predicted"/>
<dbReference type="RefSeq" id="YP_009508836.1">
    <property type="nucleotide sequence ID" value="NC_039058.1"/>
</dbReference>
<evidence type="ECO:0000313" key="2">
    <source>
        <dbReference type="Proteomes" id="UP000174903"/>
    </source>
</evidence>
<dbReference type="Proteomes" id="UP000174903">
    <property type="component" value="Segment"/>
</dbReference>
<evidence type="ECO:0000313" key="1">
    <source>
        <dbReference type="EMBL" id="AIY31258.1"/>
    </source>
</evidence>
<sequence>MHAEDTSVPMDAGDTDTAGGIDMVTVRYTETYDLCTEVGKLGIIGIHTPTLSNLEYLYRGLMMNHRYVHLDGCDVVIACASTLPADPLQVGTEAGDVAPQDMFNPILYKAVSNDSFNTVINRVTVGSSVLDDEITGGSVRKVGDAFADLPQLANAPERVYYGLLADPDGWKKAMPQAGLEMRGLYPIVHTIYSTYGQQTSPGSNPDAQSLPYYSDAGQRGSANREYYLRGNSVRLPRLPLCAGTQSSGASGDQLPVVTIPTTYVACLVMPPAKLHKFYYRMRVTWTITFSEVVPLTEWENPTRLWDVGTYVYKSDYDEQSKRMDTTESTVDAKDTTLERIMTAGK</sequence>
<protein>
    <submittedName>
        <fullName evidence="1">Putative capsid protein</fullName>
    </submittedName>
</protein>
<accession>A0A0A1EL96</accession>
<dbReference type="EMBL" id="KM573774">
    <property type="protein sequence ID" value="AIY31258.1"/>
    <property type="molecule type" value="Genomic_DNA"/>
</dbReference>
<dbReference type="InterPro" id="IPR057000">
    <property type="entry name" value="Smaco_capsid"/>
</dbReference>
<dbReference type="Pfam" id="PF23784">
    <property type="entry name" value="Smaco_capsid"/>
    <property type="match status" value="1"/>
</dbReference>
<name>A0A0A1EL96_9VIRU</name>
<organism evidence="1 2">
    <name type="scientific">Camel associated drosmacovirus 2</name>
    <dbReference type="NCBI Taxonomy" id="2169877"/>
    <lineage>
        <taxon>Viruses</taxon>
        <taxon>Monodnaviria</taxon>
        <taxon>Shotokuvirae</taxon>
        <taxon>Cressdnaviricota</taxon>
        <taxon>Arfiviricetes</taxon>
        <taxon>Cremevirales</taxon>
        <taxon>Smacoviridae</taxon>
        <taxon>Drosmacovirus</taxon>
        <taxon>Drosmacovirus camas2</taxon>
    </lineage>
</organism>
<dbReference type="KEGG" id="vg:37620348"/>
<dbReference type="GeneID" id="37620348"/>
<gene>
    <name evidence="1" type="primary">cap</name>
</gene>